<feature type="domain" description="Agenet" evidence="2">
    <location>
        <begin position="1"/>
        <end position="69"/>
    </location>
</feature>
<evidence type="ECO:0000259" key="2">
    <source>
        <dbReference type="SMART" id="SM00743"/>
    </source>
</evidence>
<comment type="caution">
    <text evidence="3">The sequence shown here is derived from an EMBL/GenBank/DDBJ whole genome shotgun (WGS) entry which is preliminary data.</text>
</comment>
<dbReference type="Pfam" id="PF05641">
    <property type="entry name" value="Agenet"/>
    <property type="match status" value="1"/>
</dbReference>
<dbReference type="InterPro" id="IPR014002">
    <property type="entry name" value="Agenet_dom_plant"/>
</dbReference>
<dbReference type="InterPro" id="IPR008395">
    <property type="entry name" value="Agenet-like_dom"/>
</dbReference>
<keyword evidence="1" id="KW-0812">Transmembrane</keyword>
<feature type="transmembrane region" description="Helical" evidence="1">
    <location>
        <begin position="235"/>
        <end position="256"/>
    </location>
</feature>
<proteinExistence type="predicted"/>
<accession>A0A6A4L306</accession>
<keyword evidence="1" id="KW-1133">Transmembrane helix</keyword>
<dbReference type="CDD" id="cd20405">
    <property type="entry name" value="Tudor_Agenet_AtDUF_rpt1_3"/>
    <property type="match status" value="1"/>
</dbReference>
<evidence type="ECO:0000256" key="1">
    <source>
        <dbReference type="SAM" id="Phobius"/>
    </source>
</evidence>
<keyword evidence="4" id="KW-1185">Reference proteome</keyword>
<dbReference type="OrthoDB" id="938602at2759"/>
<gene>
    <name evidence="3" type="ORF">C3L33_15591</name>
</gene>
<dbReference type="PANTHER" id="PTHR31917">
    <property type="entry name" value="AGENET DOMAIN-CONTAINING PROTEIN-RELATED"/>
    <property type="match status" value="1"/>
</dbReference>
<evidence type="ECO:0000313" key="4">
    <source>
        <dbReference type="Proteomes" id="UP000428333"/>
    </source>
</evidence>
<reference evidence="3 4" key="1">
    <citation type="journal article" date="2019" name="Genome Biol. Evol.">
        <title>The Rhododendron genome and chromosomal organization provide insight into shared whole-genome duplications across the heath family (Ericaceae).</title>
        <authorList>
            <person name="Soza V.L."/>
            <person name="Lindsley D."/>
            <person name="Waalkes A."/>
            <person name="Ramage E."/>
            <person name="Patwardhan R.P."/>
            <person name="Burton J.N."/>
            <person name="Adey A."/>
            <person name="Kumar A."/>
            <person name="Qiu R."/>
            <person name="Shendure J."/>
            <person name="Hall B."/>
        </authorList>
    </citation>
    <scope>NUCLEOTIDE SEQUENCE [LARGE SCALE GENOMIC DNA]</scope>
    <source>
        <strain evidence="3">RSF 1966-606</strain>
    </source>
</reference>
<dbReference type="EMBL" id="QEFC01002384">
    <property type="protein sequence ID" value="KAE9452510.1"/>
    <property type="molecule type" value="Genomic_DNA"/>
</dbReference>
<feature type="domain" description="Agenet" evidence="2">
    <location>
        <begin position="71"/>
        <end position="126"/>
    </location>
</feature>
<organism evidence="3 4">
    <name type="scientific">Rhododendron williamsianum</name>
    <dbReference type="NCBI Taxonomy" id="262921"/>
    <lineage>
        <taxon>Eukaryota</taxon>
        <taxon>Viridiplantae</taxon>
        <taxon>Streptophyta</taxon>
        <taxon>Embryophyta</taxon>
        <taxon>Tracheophyta</taxon>
        <taxon>Spermatophyta</taxon>
        <taxon>Magnoliopsida</taxon>
        <taxon>eudicotyledons</taxon>
        <taxon>Gunneridae</taxon>
        <taxon>Pentapetalae</taxon>
        <taxon>asterids</taxon>
        <taxon>Ericales</taxon>
        <taxon>Ericaceae</taxon>
        <taxon>Ericoideae</taxon>
        <taxon>Rhodoreae</taxon>
        <taxon>Rhododendron</taxon>
    </lineage>
</organism>
<protein>
    <recommendedName>
        <fullName evidence="2">Agenet domain-containing protein</fullName>
    </recommendedName>
</protein>
<dbReference type="SMART" id="SM00743">
    <property type="entry name" value="Agenet"/>
    <property type="match status" value="2"/>
</dbReference>
<dbReference type="PANTHER" id="PTHR31917:SF65">
    <property type="entry name" value="BINDING PROTEIN, PUTATIVE-RELATED"/>
    <property type="match status" value="1"/>
</dbReference>
<evidence type="ECO:0000313" key="3">
    <source>
        <dbReference type="EMBL" id="KAE9452510.1"/>
    </source>
</evidence>
<dbReference type="Proteomes" id="UP000428333">
    <property type="component" value="Linkage Group LG09"/>
</dbReference>
<feature type="non-terminal residue" evidence="3">
    <location>
        <position position="1"/>
    </location>
</feature>
<dbReference type="AlphaFoldDB" id="A0A6A4L306"/>
<sequence length="315" mass="36156">MTYRHNQTVEVIGNQEPYKCSYYPATLLAAIGKTRYLVRYQTRFTDDKSRLLTESLRGSEIRPVPPEIQASGFAAGERVEVCANGGWWVGRVDRSVDTVYYVRLDGDGSELRCPLYRVRKHLEWDDGKWVCSGTGSLRTLKQKMWNGRFSLEENHRLAMLQLERLAMLQLESFSLETSLALLNMDTIRARLGITRYEVIGLNSAYVRLAWAAVPLQFKWTGYARDKGLGLSGVQPIYMCWAGFSIAGLPPTGYAMWAKGSSKPKRVSLMITLFLFQLMMLFFQNSVYALGWLDLDQMPYHWIRCHFQSNKLIEDT</sequence>
<name>A0A6A4L306_9ERIC</name>
<keyword evidence="1" id="KW-0472">Membrane</keyword>
<feature type="transmembrane region" description="Helical" evidence="1">
    <location>
        <begin position="268"/>
        <end position="289"/>
    </location>
</feature>